<dbReference type="GeneID" id="64705632"/>
<accession>A0A9P7FGI5</accession>
<dbReference type="Proteomes" id="UP000823399">
    <property type="component" value="Unassembled WGS sequence"/>
</dbReference>
<comment type="caution">
    <text evidence="2">The sequence shown here is derived from an EMBL/GenBank/DDBJ whole genome shotgun (WGS) entry which is preliminary data.</text>
</comment>
<feature type="region of interest" description="Disordered" evidence="1">
    <location>
        <begin position="239"/>
        <end position="305"/>
    </location>
</feature>
<protein>
    <submittedName>
        <fullName evidence="2">Uncharacterized protein</fullName>
    </submittedName>
</protein>
<feature type="compositionally biased region" description="Polar residues" evidence="1">
    <location>
        <begin position="244"/>
        <end position="257"/>
    </location>
</feature>
<dbReference type="RefSeq" id="XP_041298476.1">
    <property type="nucleotide sequence ID" value="XM_041443373.1"/>
</dbReference>
<proteinExistence type="predicted"/>
<dbReference type="EMBL" id="JABBWM010000004">
    <property type="protein sequence ID" value="KAG2117959.1"/>
    <property type="molecule type" value="Genomic_DNA"/>
</dbReference>
<dbReference type="OrthoDB" id="6910977at2759"/>
<sequence>MPMSDDHVPLPGDPDFVPLSEEDMAKLFATHQSGETSPEVRAQLDALFKESEEFMHSIINEDALAGPADAHVDGTNYGSPATQQGTRDDSQMVQNPQMFKSFPTLENFNAPVAGLPLLSHIDQWLYPPQTSAIPQAPPQGHPWSQHEYNPGYFMNGPPSTYMQPPAVPQGPVWSQYECNPGYDTNGPPGAYYSQPSAVVPAPPQDHALAQYGYHPAPSYPYQQPPTIAGPSNAYYPIPQGQYAPLQTESSGGSSVEPTSLALDGTASTRPRKRKTRQTSELEDGSSSFVAPAMRKRRRPNVADDYRPGKFGPYTLADTSATIMAMPVHDPKPVDISSRRTHDPNGNPLRTRRFGVMELDDTYPDASGNVLAHYSPQLTCVRSCDWTDQPCGLFIEVDKIRIEDHLWFWHGVEVKKATPCRFEGCLDAGTMMYLSRHIEGVHFATSYRCPYCKKLSSRTDSLARHQKGCKPLLASKAHAEHGKYEFYHQAMIKSVSGYIVPASNAT</sequence>
<name>A0A9P7FGI5_9AGAM</name>
<dbReference type="AlphaFoldDB" id="A0A9P7FGI5"/>
<keyword evidence="3" id="KW-1185">Reference proteome</keyword>
<feature type="region of interest" description="Disordered" evidence="1">
    <location>
        <begin position="328"/>
        <end position="350"/>
    </location>
</feature>
<organism evidence="2 3">
    <name type="scientific">Suillus discolor</name>
    <dbReference type="NCBI Taxonomy" id="1912936"/>
    <lineage>
        <taxon>Eukaryota</taxon>
        <taxon>Fungi</taxon>
        <taxon>Dikarya</taxon>
        <taxon>Basidiomycota</taxon>
        <taxon>Agaricomycotina</taxon>
        <taxon>Agaricomycetes</taxon>
        <taxon>Agaricomycetidae</taxon>
        <taxon>Boletales</taxon>
        <taxon>Suillineae</taxon>
        <taxon>Suillaceae</taxon>
        <taxon>Suillus</taxon>
    </lineage>
</organism>
<evidence type="ECO:0000313" key="3">
    <source>
        <dbReference type="Proteomes" id="UP000823399"/>
    </source>
</evidence>
<gene>
    <name evidence="2" type="ORF">F5147DRAFT_806729</name>
</gene>
<reference evidence="2" key="1">
    <citation type="journal article" date="2020" name="New Phytol.">
        <title>Comparative genomics reveals dynamic genome evolution in host specialist ectomycorrhizal fungi.</title>
        <authorList>
            <person name="Lofgren L.A."/>
            <person name="Nguyen N.H."/>
            <person name="Vilgalys R."/>
            <person name="Ruytinx J."/>
            <person name="Liao H.L."/>
            <person name="Branco S."/>
            <person name="Kuo A."/>
            <person name="LaButti K."/>
            <person name="Lipzen A."/>
            <person name="Andreopoulos W."/>
            <person name="Pangilinan J."/>
            <person name="Riley R."/>
            <person name="Hundley H."/>
            <person name="Na H."/>
            <person name="Barry K."/>
            <person name="Grigoriev I.V."/>
            <person name="Stajich J.E."/>
            <person name="Kennedy P.G."/>
        </authorList>
    </citation>
    <scope>NUCLEOTIDE SEQUENCE</scope>
    <source>
        <strain evidence="2">FC423</strain>
    </source>
</reference>
<evidence type="ECO:0000256" key="1">
    <source>
        <dbReference type="SAM" id="MobiDB-lite"/>
    </source>
</evidence>
<evidence type="ECO:0000313" key="2">
    <source>
        <dbReference type="EMBL" id="KAG2117959.1"/>
    </source>
</evidence>
<feature type="compositionally biased region" description="Basic and acidic residues" evidence="1">
    <location>
        <begin position="328"/>
        <end position="342"/>
    </location>
</feature>